<protein>
    <submittedName>
        <fullName evidence="1">Uncharacterized protein</fullName>
    </submittedName>
</protein>
<evidence type="ECO:0000313" key="2">
    <source>
        <dbReference type="Proteomes" id="UP001642485"/>
    </source>
</evidence>
<name>A0ABM9NBE4_RICHE</name>
<organism evidence="1 2">
    <name type="scientific">Rickettsia helvetica</name>
    <dbReference type="NCBI Taxonomy" id="35789"/>
    <lineage>
        <taxon>Bacteria</taxon>
        <taxon>Pseudomonadati</taxon>
        <taxon>Pseudomonadota</taxon>
        <taxon>Alphaproteobacteria</taxon>
        <taxon>Rickettsiales</taxon>
        <taxon>Rickettsiaceae</taxon>
        <taxon>Rickettsieae</taxon>
        <taxon>Rickettsia</taxon>
        <taxon>spotted fever group</taxon>
    </lineage>
</organism>
<reference evidence="1 2" key="1">
    <citation type="submission" date="2024-02" db="EMBL/GenBank/DDBJ databases">
        <authorList>
            <person name="Nijsse B."/>
            <person name="Sprong H."/>
        </authorList>
    </citation>
    <scope>NUCLEOTIDE SEQUENCE [LARGE SCALE GENOMIC DNA]</scope>
    <source>
        <strain evidence="1">OB144</strain>
    </source>
</reference>
<sequence>MPPLPPPSSKDLELTYLISLGITKDWISRITKLNANTSTFKITPKIYNFSSDIAVRYKEFALSGQKSAGHKAKYSDADLFKKL</sequence>
<proteinExistence type="predicted"/>
<dbReference type="Proteomes" id="UP001642485">
    <property type="component" value="Chromosome"/>
</dbReference>
<keyword evidence="2" id="KW-1185">Reference proteome</keyword>
<gene>
    <name evidence="1" type="ORF">OB144RH_03360</name>
</gene>
<dbReference type="EMBL" id="OZ018776">
    <property type="protein sequence ID" value="CAK9120707.1"/>
    <property type="molecule type" value="Genomic_DNA"/>
</dbReference>
<evidence type="ECO:0000313" key="1">
    <source>
        <dbReference type="EMBL" id="CAK9120707.1"/>
    </source>
</evidence>
<accession>A0ABM9NBE4</accession>